<feature type="region of interest" description="Disordered" evidence="1">
    <location>
        <begin position="47"/>
        <end position="74"/>
    </location>
</feature>
<evidence type="ECO:0000313" key="3">
    <source>
        <dbReference type="Proteomes" id="UP000186817"/>
    </source>
</evidence>
<protein>
    <submittedName>
        <fullName evidence="2">Uncharacterized protein</fullName>
    </submittedName>
</protein>
<name>A0A1Q9CVG3_SYMMI</name>
<organism evidence="2 3">
    <name type="scientific">Symbiodinium microadriaticum</name>
    <name type="common">Dinoflagellate</name>
    <name type="synonym">Zooxanthella microadriatica</name>
    <dbReference type="NCBI Taxonomy" id="2951"/>
    <lineage>
        <taxon>Eukaryota</taxon>
        <taxon>Sar</taxon>
        <taxon>Alveolata</taxon>
        <taxon>Dinophyceae</taxon>
        <taxon>Suessiales</taxon>
        <taxon>Symbiodiniaceae</taxon>
        <taxon>Symbiodinium</taxon>
    </lineage>
</organism>
<proteinExistence type="predicted"/>
<dbReference type="Proteomes" id="UP000186817">
    <property type="component" value="Unassembled WGS sequence"/>
</dbReference>
<dbReference type="AlphaFoldDB" id="A0A1Q9CVG3"/>
<evidence type="ECO:0000313" key="2">
    <source>
        <dbReference type="EMBL" id="OLP86908.1"/>
    </source>
</evidence>
<evidence type="ECO:0000256" key="1">
    <source>
        <dbReference type="SAM" id="MobiDB-lite"/>
    </source>
</evidence>
<accession>A0A1Q9CVG3</accession>
<dbReference type="EMBL" id="LSRX01000893">
    <property type="protein sequence ID" value="OLP86908.1"/>
    <property type="molecule type" value="Genomic_DNA"/>
</dbReference>
<gene>
    <name evidence="2" type="ORF">AK812_SmicGene31923</name>
</gene>
<keyword evidence="3" id="KW-1185">Reference proteome</keyword>
<sequence>MEEVPGGSSWTDFIHVDKRRNGQGTLEKLSEASEEFRFEVAGQVLRESSDQPACQGPEMRMSRRRNHWDPREMR</sequence>
<reference evidence="2 3" key="1">
    <citation type="submission" date="2016-02" db="EMBL/GenBank/DDBJ databases">
        <title>Genome analysis of coral dinoflagellate symbionts highlights evolutionary adaptations to a symbiotic lifestyle.</title>
        <authorList>
            <person name="Aranda M."/>
            <person name="Li Y."/>
            <person name="Liew Y.J."/>
            <person name="Baumgarten S."/>
            <person name="Simakov O."/>
            <person name="Wilson M."/>
            <person name="Piel J."/>
            <person name="Ashoor H."/>
            <person name="Bougouffa S."/>
            <person name="Bajic V.B."/>
            <person name="Ryu T."/>
            <person name="Ravasi T."/>
            <person name="Bayer T."/>
            <person name="Micklem G."/>
            <person name="Kim H."/>
            <person name="Bhak J."/>
            <person name="Lajeunesse T.C."/>
            <person name="Voolstra C.R."/>
        </authorList>
    </citation>
    <scope>NUCLEOTIDE SEQUENCE [LARGE SCALE GENOMIC DNA]</scope>
    <source>
        <strain evidence="2 3">CCMP2467</strain>
    </source>
</reference>
<comment type="caution">
    <text evidence="2">The sequence shown here is derived from an EMBL/GenBank/DDBJ whole genome shotgun (WGS) entry which is preliminary data.</text>
</comment>